<gene>
    <name evidence="1" type="ORF">SBA1_140076</name>
</gene>
<sequence length="60" mass="6765">MEFVMFEDVDGLEVFVNPERVIWVREYPNQVTVISCGQDDRFAVRLAPAHAVAALGKTAR</sequence>
<name>A0A2U3K686_9BACT</name>
<evidence type="ECO:0000313" key="2">
    <source>
        <dbReference type="Proteomes" id="UP000238701"/>
    </source>
</evidence>
<dbReference type="AlphaFoldDB" id="A0A2U3K686"/>
<protein>
    <submittedName>
        <fullName evidence="1">Uncharacterized protein</fullName>
    </submittedName>
</protein>
<reference evidence="2" key="1">
    <citation type="submission" date="2018-02" db="EMBL/GenBank/DDBJ databases">
        <authorList>
            <person name="Hausmann B."/>
        </authorList>
    </citation>
    <scope>NUCLEOTIDE SEQUENCE [LARGE SCALE GENOMIC DNA]</scope>
    <source>
        <strain evidence="2">Peat soil MAG SbA1</strain>
    </source>
</reference>
<organism evidence="1 2">
    <name type="scientific">Candidatus Sulfotelmatobacter kueseliae</name>
    <dbReference type="NCBI Taxonomy" id="2042962"/>
    <lineage>
        <taxon>Bacteria</taxon>
        <taxon>Pseudomonadati</taxon>
        <taxon>Acidobacteriota</taxon>
        <taxon>Terriglobia</taxon>
        <taxon>Terriglobales</taxon>
        <taxon>Candidatus Korobacteraceae</taxon>
        <taxon>Candidatus Sulfotelmatobacter</taxon>
    </lineage>
</organism>
<dbReference type="EMBL" id="OMOD01000046">
    <property type="protein sequence ID" value="SPF35185.1"/>
    <property type="molecule type" value="Genomic_DNA"/>
</dbReference>
<proteinExistence type="predicted"/>
<evidence type="ECO:0000313" key="1">
    <source>
        <dbReference type="EMBL" id="SPF35185.1"/>
    </source>
</evidence>
<accession>A0A2U3K686</accession>
<dbReference type="Proteomes" id="UP000238701">
    <property type="component" value="Unassembled WGS sequence"/>
</dbReference>